<dbReference type="RefSeq" id="WP_290285324.1">
    <property type="nucleotide sequence ID" value="NZ_JAUFQN010000019.1"/>
</dbReference>
<dbReference type="EMBL" id="JBHMFB010000029">
    <property type="protein sequence ID" value="MFB9090351.1"/>
    <property type="molecule type" value="Genomic_DNA"/>
</dbReference>
<feature type="transmembrane region" description="Helical" evidence="1">
    <location>
        <begin position="72"/>
        <end position="95"/>
    </location>
</feature>
<keyword evidence="1" id="KW-0472">Membrane</keyword>
<sequence>MKNLLLVLMLLFGFTAFSQGLTLKKNTTEELKLEKGKIYQNDIQIPSYQVKKILASNLHSLNLYKQAKSKEALGGMLLGMGITASVVDLAIGLFSDVKYPTAITYAGLAVVAISIPILSGRAKKVEEALKTYNDGLKNTSSSTTNFDLNTVANQNGIGIQIKF</sequence>
<evidence type="ECO:0000313" key="3">
    <source>
        <dbReference type="Proteomes" id="UP001589576"/>
    </source>
</evidence>
<keyword evidence="1" id="KW-1133">Transmembrane helix</keyword>
<protein>
    <submittedName>
        <fullName evidence="2">Uncharacterized protein</fullName>
    </submittedName>
</protein>
<keyword evidence="3" id="KW-1185">Reference proteome</keyword>
<accession>A0ABV5GGU4</accession>
<keyword evidence="1" id="KW-0812">Transmembrane</keyword>
<gene>
    <name evidence="2" type="ORF">ACFFUU_12110</name>
</gene>
<comment type="caution">
    <text evidence="2">The sequence shown here is derived from an EMBL/GenBank/DDBJ whole genome shotgun (WGS) entry which is preliminary data.</text>
</comment>
<evidence type="ECO:0000313" key="2">
    <source>
        <dbReference type="EMBL" id="MFB9090351.1"/>
    </source>
</evidence>
<evidence type="ECO:0000256" key="1">
    <source>
        <dbReference type="SAM" id="Phobius"/>
    </source>
</evidence>
<reference evidence="2 3" key="1">
    <citation type="submission" date="2024-09" db="EMBL/GenBank/DDBJ databases">
        <authorList>
            <person name="Sun Q."/>
            <person name="Mori K."/>
        </authorList>
    </citation>
    <scope>NUCLEOTIDE SEQUENCE [LARGE SCALE GENOMIC DNA]</scope>
    <source>
        <strain evidence="2 3">CECT 8460</strain>
    </source>
</reference>
<name>A0ABV5GGU4_9FLAO</name>
<organism evidence="2 3">
    <name type="scientific">Flavobacterium paronense</name>
    <dbReference type="NCBI Taxonomy" id="1392775"/>
    <lineage>
        <taxon>Bacteria</taxon>
        <taxon>Pseudomonadati</taxon>
        <taxon>Bacteroidota</taxon>
        <taxon>Flavobacteriia</taxon>
        <taxon>Flavobacteriales</taxon>
        <taxon>Flavobacteriaceae</taxon>
        <taxon>Flavobacterium</taxon>
    </lineage>
</organism>
<dbReference type="Proteomes" id="UP001589576">
    <property type="component" value="Unassembled WGS sequence"/>
</dbReference>
<feature type="transmembrane region" description="Helical" evidence="1">
    <location>
        <begin position="102"/>
        <end position="119"/>
    </location>
</feature>
<proteinExistence type="predicted"/>